<reference evidence="1 2" key="1">
    <citation type="journal article" date="2011" name="BMC Genomics">
        <title>Comparative genome analysis and genome-guided physiological analysis of Roseobacter litoralis.</title>
        <authorList>
            <person name="Kalhoefer D."/>
            <person name="Thole S."/>
            <person name="Voget S."/>
            <person name="Lehmann R."/>
            <person name="Liesegang H."/>
            <person name="Wollher A."/>
            <person name="Daniel R."/>
            <person name="Simon M."/>
            <person name="Brinkhoff T."/>
        </authorList>
    </citation>
    <scope>NUCLEOTIDE SEQUENCE [LARGE SCALE GENOMIC DNA]</scope>
    <source>
        <strain evidence="2">ATCC 49566 / DSM 6996 / JCM 21268 / NBRC 15278 / OCh 149</strain>
    </source>
</reference>
<accession>F7ZJN5</accession>
<name>F7ZJN5_ROSLO</name>
<dbReference type="HOGENOM" id="CLU_1474136_0_0_5"/>
<gene>
    <name evidence="1" type="ordered locus">RLO149_c018780</name>
</gene>
<dbReference type="KEGG" id="rli:RLO149_c018780"/>
<keyword evidence="2" id="KW-1185">Reference proteome</keyword>
<dbReference type="AlphaFoldDB" id="F7ZJN5"/>
<dbReference type="STRING" id="391595.RLO149_c018780"/>
<protein>
    <submittedName>
        <fullName evidence="1">Uncharacterized protein</fullName>
    </submittedName>
</protein>
<dbReference type="EMBL" id="CP002623">
    <property type="protein sequence ID" value="AEI93866.1"/>
    <property type="molecule type" value="Genomic_DNA"/>
</dbReference>
<proteinExistence type="predicted"/>
<dbReference type="Proteomes" id="UP000001353">
    <property type="component" value="Chromosome"/>
</dbReference>
<evidence type="ECO:0000313" key="2">
    <source>
        <dbReference type="Proteomes" id="UP000001353"/>
    </source>
</evidence>
<evidence type="ECO:0000313" key="1">
    <source>
        <dbReference type="EMBL" id="AEI93866.1"/>
    </source>
</evidence>
<sequence length="183" mass="20239">MKLFPPNGALGVLCFAAFLSLSGSALSFGLAYWALKPQTPQNSCSEPTDVVGADAIRVSDPQKRDPLNPLKPDQERLLDRLRDMDHAASSFTIFHIEPIRDMTVHTGHRYESLLKPDDLLGAYCYLHVDGDGGQAMIINIAEMDAHLRLTDLKPDKTVLERLGLSRKERRSLLGLCVWPSVAS</sequence>
<organism evidence="1 2">
    <name type="scientific">Roseobacter litoralis (strain ATCC 49566 / DSM 6996 / JCM 21268 / NBRC 15278 / OCh 149)</name>
    <dbReference type="NCBI Taxonomy" id="391595"/>
    <lineage>
        <taxon>Bacteria</taxon>
        <taxon>Pseudomonadati</taxon>
        <taxon>Pseudomonadota</taxon>
        <taxon>Alphaproteobacteria</taxon>
        <taxon>Rhodobacterales</taxon>
        <taxon>Roseobacteraceae</taxon>
        <taxon>Roseobacter</taxon>
    </lineage>
</organism>